<evidence type="ECO:0000313" key="5">
    <source>
        <dbReference type="Proteomes" id="UP001314263"/>
    </source>
</evidence>
<name>A0AAV1IIU2_9CHLO</name>
<dbReference type="CDD" id="cd00610">
    <property type="entry name" value="OAT_like"/>
    <property type="match status" value="1"/>
</dbReference>
<protein>
    <submittedName>
        <fullName evidence="4">Uncharacterized protein</fullName>
    </submittedName>
</protein>
<proteinExistence type="inferred from homology"/>
<dbReference type="GO" id="GO:0008483">
    <property type="term" value="F:transaminase activity"/>
    <property type="evidence" value="ECO:0007669"/>
    <property type="project" value="InterPro"/>
</dbReference>
<comment type="caution">
    <text evidence="4">The sequence shown here is derived from an EMBL/GenBank/DDBJ whole genome shotgun (WGS) entry which is preliminary data.</text>
</comment>
<dbReference type="InterPro" id="IPR015424">
    <property type="entry name" value="PyrdxlP-dep_Trfase"/>
</dbReference>
<dbReference type="Proteomes" id="UP001314263">
    <property type="component" value="Unassembled WGS sequence"/>
</dbReference>
<accession>A0AAV1IIU2</accession>
<dbReference type="PANTHER" id="PTHR45688">
    <property type="match status" value="1"/>
</dbReference>
<dbReference type="InterPro" id="IPR049704">
    <property type="entry name" value="Aminotrans_3_PPA_site"/>
</dbReference>
<organism evidence="4 5">
    <name type="scientific">Coccomyxa viridis</name>
    <dbReference type="NCBI Taxonomy" id="1274662"/>
    <lineage>
        <taxon>Eukaryota</taxon>
        <taxon>Viridiplantae</taxon>
        <taxon>Chlorophyta</taxon>
        <taxon>core chlorophytes</taxon>
        <taxon>Trebouxiophyceae</taxon>
        <taxon>Trebouxiophyceae incertae sedis</taxon>
        <taxon>Coccomyxaceae</taxon>
        <taxon>Coccomyxa</taxon>
    </lineage>
</organism>
<dbReference type="PANTHER" id="PTHR45688:SF13">
    <property type="entry name" value="ALANINE--GLYOXYLATE AMINOTRANSFERASE 2-LIKE"/>
    <property type="match status" value="1"/>
</dbReference>
<dbReference type="GO" id="GO:0030170">
    <property type="term" value="F:pyridoxal phosphate binding"/>
    <property type="evidence" value="ECO:0007669"/>
    <property type="project" value="InterPro"/>
</dbReference>
<dbReference type="InterPro" id="IPR015422">
    <property type="entry name" value="PyrdxlP-dep_Trfase_small"/>
</dbReference>
<evidence type="ECO:0000256" key="1">
    <source>
        <dbReference type="ARBA" id="ARBA00008954"/>
    </source>
</evidence>
<dbReference type="GO" id="GO:0005739">
    <property type="term" value="C:mitochondrion"/>
    <property type="evidence" value="ECO:0007669"/>
    <property type="project" value="TreeGrafter"/>
</dbReference>
<dbReference type="PROSITE" id="PS00600">
    <property type="entry name" value="AA_TRANSFER_CLASS_3"/>
    <property type="match status" value="1"/>
</dbReference>
<dbReference type="Pfam" id="PF00202">
    <property type="entry name" value="Aminotran_3"/>
    <property type="match status" value="1"/>
</dbReference>
<dbReference type="SUPFAM" id="SSF53383">
    <property type="entry name" value="PLP-dependent transferases"/>
    <property type="match status" value="1"/>
</dbReference>
<dbReference type="AlphaFoldDB" id="A0AAV1IIU2"/>
<gene>
    <name evidence="4" type="ORF">CVIRNUC_009774</name>
</gene>
<reference evidence="4 5" key="1">
    <citation type="submission" date="2023-10" db="EMBL/GenBank/DDBJ databases">
        <authorList>
            <person name="Maclean D."/>
            <person name="Macfadyen A."/>
        </authorList>
    </citation>
    <scope>NUCLEOTIDE SEQUENCE [LARGE SCALE GENOMIC DNA]</scope>
</reference>
<dbReference type="InterPro" id="IPR015421">
    <property type="entry name" value="PyrdxlP-dep_Trfase_major"/>
</dbReference>
<evidence type="ECO:0000313" key="4">
    <source>
        <dbReference type="EMBL" id="CAK0786561.1"/>
    </source>
</evidence>
<sequence>MPAASIGVSTSGTALANGNGGSHMNGADGLSTSGKEHHLPFEEVLAKRRAHIGPNTTLNYRKPLHIVRGEGCHLYDADGVEYLDCVNNVAHVGHCNSKVVSAISKQLATLNTNCRYLHEGLCTYAEALTATFPEPLSVTYFVNSGSEANDLALRIASCAAPGATHVAIMAGAYHGHTKAIIDLSPYKYDGPGGEGQQPHVHVLPCPDPYRGEHLDGRKAAKAAIAEAHADGGRICAFFCESVLSCGGQIILPERYLEEVYEEMRAEGALCVADEVQCGFGRHGSHFWAFEEQRVVPDVVTLGKPIGNGFPMGAVVLSPKHAKTFSAMEYFNTYGGCTAAGAAGMAVLKVLQEERLQEHAHRVGEYLLSKLAPIKQECDCIGDIRGSGLMLGVEVVQSTESKKPAPAAAAHIKEAMLRHRVLMTVDGPHANVLKLKPPMVFAEPDADRMLAVLKQVLQEGIPQAVLEADTAWEPALPVRELRKLQLQGQHAAQKQHGGNCDTAP</sequence>
<keyword evidence="2 3" id="KW-0663">Pyridoxal phosphate</keyword>
<dbReference type="EMBL" id="CAUYUE010000015">
    <property type="protein sequence ID" value="CAK0786561.1"/>
    <property type="molecule type" value="Genomic_DNA"/>
</dbReference>
<keyword evidence="5" id="KW-1185">Reference proteome</keyword>
<evidence type="ECO:0000256" key="2">
    <source>
        <dbReference type="ARBA" id="ARBA00022898"/>
    </source>
</evidence>
<dbReference type="InterPro" id="IPR005814">
    <property type="entry name" value="Aminotrans_3"/>
</dbReference>
<evidence type="ECO:0000256" key="3">
    <source>
        <dbReference type="RuleBase" id="RU003560"/>
    </source>
</evidence>
<dbReference type="Gene3D" id="3.90.1150.10">
    <property type="entry name" value="Aspartate Aminotransferase, domain 1"/>
    <property type="match status" value="1"/>
</dbReference>
<comment type="similarity">
    <text evidence="1 3">Belongs to the class-III pyridoxal-phosphate-dependent aminotransferase family.</text>
</comment>
<dbReference type="Gene3D" id="3.40.640.10">
    <property type="entry name" value="Type I PLP-dependent aspartate aminotransferase-like (Major domain)"/>
    <property type="match status" value="1"/>
</dbReference>